<protein>
    <recommendedName>
        <fullName evidence="2">Cell wall hydrolase SleB domain-containing protein</fullName>
    </recommendedName>
</protein>
<evidence type="ECO:0000256" key="1">
    <source>
        <dbReference type="SAM" id="MobiDB-lite"/>
    </source>
</evidence>
<dbReference type="Gene3D" id="1.10.10.2520">
    <property type="entry name" value="Cell wall hydrolase SleB, domain 1"/>
    <property type="match status" value="1"/>
</dbReference>
<feature type="region of interest" description="Disordered" evidence="1">
    <location>
        <begin position="129"/>
        <end position="227"/>
    </location>
</feature>
<name>A0A833MV44_9HYPH</name>
<sequence length="880" mass="88528">MADGSPLALTERERDLLARTVYGEANGQSPRGQAAVVWAIRNRMATEGYPSDAAGVVLQRGQFEPWDSRRNELLNLPANSRAYREALQTVDDVFGGAVPDITNGATNFYAPVAQAQLGRRPPKWAQGEPLANEGGHLFYRPGHPTRRPPVIAPPEPGVPATLEEAGIMPRGPASPSTPKASPMPDLSDDDLFELYSTGKPAKASSATKTASAKPPSSADTSSAPADGLSDEALFDLYMAPGAGKTAAPATRTAEPAPASRAPAMPLQSPDGIVDGNTGALVVAGKPFTDNTSGLWSGFNNLANGALLGAGVPLAAGAAALKEKLTNGGDLGNLYAQARAAYGGAQERFQRENPGTALATELAGSIPTTIAATAAGGAALGAGGNALLDAVAGTRAAAPLAAAGNFLTGTAGGGSGAAALATRIASRSAAGAAAGGFGGAINTGLTGGDIGDNALSGAMVGGAIGAALPAAGAAASGTLNRLTGATSPELAQLARSAQDRGFPVRAAEISNSPLVRGADAALSKIPGMGYGGIDATKQAALNRGVAQVIGEDASRITPTVMQTARDRIGKVFDRVAKDSWVRLDNGLSGDLQDIMARAAEALPKDRLVQFQKLVRDGILPKFGTLQEMEGSAYQAITKKGSTLSLMQDSGDPTLAHFARQIRGALDDALERAAGPELAGELRQARTQYRALKVIEPLVDDTSGNIDAAALRSAVGKATDGMAYGRGGDLAELARIAGTFGPQKGGGAAPESSLRKFGAAAGAAGGLASAAVGLNNLAPSLAPYASAAALPAAGALAGGRVASQILRSPAVSNRLINQALGTGQAGPINRLAAIAGEGSYAPAAATYNRTTAPSGPSNNNSDAARLMEFLANRTRQPGVRVN</sequence>
<dbReference type="GO" id="GO:0016787">
    <property type="term" value="F:hydrolase activity"/>
    <property type="evidence" value="ECO:0007669"/>
    <property type="project" value="InterPro"/>
</dbReference>
<organism evidence="3 4">
    <name type="scientific">Methylorubrum populi</name>
    <dbReference type="NCBI Taxonomy" id="223967"/>
    <lineage>
        <taxon>Bacteria</taxon>
        <taxon>Pseudomonadati</taxon>
        <taxon>Pseudomonadota</taxon>
        <taxon>Alphaproteobacteria</taxon>
        <taxon>Hyphomicrobiales</taxon>
        <taxon>Methylobacteriaceae</taxon>
        <taxon>Methylorubrum</taxon>
    </lineage>
</organism>
<dbReference type="Proteomes" id="UP000469949">
    <property type="component" value="Unassembled WGS sequence"/>
</dbReference>
<dbReference type="InterPro" id="IPR011105">
    <property type="entry name" value="Cell_wall_hydrolase_SleB"/>
</dbReference>
<feature type="region of interest" description="Disordered" evidence="1">
    <location>
        <begin position="245"/>
        <end position="265"/>
    </location>
</feature>
<gene>
    <name evidence="3" type="ORF">F8B43_4171</name>
</gene>
<evidence type="ECO:0000313" key="4">
    <source>
        <dbReference type="Proteomes" id="UP000469949"/>
    </source>
</evidence>
<dbReference type="InterPro" id="IPR042047">
    <property type="entry name" value="SleB_dom1"/>
</dbReference>
<accession>A0A833MV44</accession>
<dbReference type="EMBL" id="WEKV01000018">
    <property type="protein sequence ID" value="KAB7782877.1"/>
    <property type="molecule type" value="Genomic_DNA"/>
</dbReference>
<comment type="caution">
    <text evidence="3">The sequence shown here is derived from an EMBL/GenBank/DDBJ whole genome shotgun (WGS) entry which is preliminary data.</text>
</comment>
<evidence type="ECO:0000313" key="3">
    <source>
        <dbReference type="EMBL" id="KAB7782877.1"/>
    </source>
</evidence>
<dbReference type="Pfam" id="PF07486">
    <property type="entry name" value="Hydrolase_2"/>
    <property type="match status" value="1"/>
</dbReference>
<reference evidence="3 4" key="1">
    <citation type="submission" date="2019-10" db="EMBL/GenBank/DDBJ databases">
        <title>Draft Genome Sequence of the Caffeine Degrading Methylotroph Methylorubrum populi PINKEL.</title>
        <authorList>
            <person name="Dawson S.C."/>
            <person name="Zhang X."/>
            <person name="Wright M.E."/>
            <person name="Sharma G."/>
            <person name="Langner J.T."/>
            <person name="Ditty J.L."/>
            <person name="Subuyuj G.A."/>
        </authorList>
    </citation>
    <scope>NUCLEOTIDE SEQUENCE [LARGE SCALE GENOMIC DNA]</scope>
    <source>
        <strain evidence="3 4">Pinkel</strain>
    </source>
</reference>
<feature type="domain" description="Cell wall hydrolase SleB" evidence="2">
    <location>
        <begin position="27"/>
        <end position="139"/>
    </location>
</feature>
<evidence type="ECO:0000259" key="2">
    <source>
        <dbReference type="Pfam" id="PF07486"/>
    </source>
</evidence>
<feature type="compositionally biased region" description="Low complexity" evidence="1">
    <location>
        <begin position="196"/>
        <end position="227"/>
    </location>
</feature>
<dbReference type="AlphaFoldDB" id="A0A833MV44"/>
<proteinExistence type="predicted"/>